<proteinExistence type="predicted"/>
<protein>
    <submittedName>
        <fullName evidence="1">Uncharacterized protein</fullName>
    </submittedName>
</protein>
<keyword evidence="2" id="KW-1185">Reference proteome</keyword>
<comment type="caution">
    <text evidence="1">The sequence shown here is derived from an EMBL/GenBank/DDBJ whole genome shotgun (WGS) entry which is preliminary data.</text>
</comment>
<accession>A0A225VVK9</accession>
<dbReference type="AlphaFoldDB" id="A0A225VVK9"/>
<dbReference type="Proteomes" id="UP000198211">
    <property type="component" value="Unassembled WGS sequence"/>
</dbReference>
<sequence>MDLHCKLAVIKSLLHPHGYCVLRAQVEENFVGKLPDQWCNSFEIYLKPNNSAKQKQYEVLCQENTALIAKLEKVRHRARLRRHEHAGFELELFVYVPKPETQVTSLRRATAARIQEQIPRVAAFFVSTTLKQE</sequence>
<name>A0A225VVK9_9STRA</name>
<evidence type="ECO:0000313" key="2">
    <source>
        <dbReference type="Proteomes" id="UP000198211"/>
    </source>
</evidence>
<evidence type="ECO:0000313" key="1">
    <source>
        <dbReference type="EMBL" id="OWZ08570.1"/>
    </source>
</evidence>
<reference evidence="2" key="1">
    <citation type="submission" date="2017-03" db="EMBL/GenBank/DDBJ databases">
        <title>Phytopthora megakarya and P. palmivora, two closely related causual agents of cacao black pod achieved similar genome size and gene model numbers by different mechanisms.</title>
        <authorList>
            <person name="Ali S."/>
            <person name="Shao J."/>
            <person name="Larry D.J."/>
            <person name="Kronmiller B."/>
            <person name="Shen D."/>
            <person name="Strem M.D."/>
            <person name="Melnick R.L."/>
            <person name="Guiltinan M.J."/>
            <person name="Tyler B.M."/>
            <person name="Meinhardt L.W."/>
            <person name="Bailey B.A."/>
        </authorList>
    </citation>
    <scope>NUCLEOTIDE SEQUENCE [LARGE SCALE GENOMIC DNA]</scope>
    <source>
        <strain evidence="2">zdho120</strain>
    </source>
</reference>
<organism evidence="1 2">
    <name type="scientific">Phytophthora megakarya</name>
    <dbReference type="NCBI Taxonomy" id="4795"/>
    <lineage>
        <taxon>Eukaryota</taxon>
        <taxon>Sar</taxon>
        <taxon>Stramenopiles</taxon>
        <taxon>Oomycota</taxon>
        <taxon>Peronosporomycetes</taxon>
        <taxon>Peronosporales</taxon>
        <taxon>Peronosporaceae</taxon>
        <taxon>Phytophthora</taxon>
    </lineage>
</organism>
<gene>
    <name evidence="1" type="ORF">PHMEG_00018862</name>
</gene>
<dbReference type="EMBL" id="NBNE01003105">
    <property type="protein sequence ID" value="OWZ08570.1"/>
    <property type="molecule type" value="Genomic_DNA"/>
</dbReference>